<dbReference type="Gene3D" id="3.40.50.150">
    <property type="entry name" value="Vaccinia Virus protein VP39"/>
    <property type="match status" value="1"/>
</dbReference>
<evidence type="ECO:0000256" key="4">
    <source>
        <dbReference type="ARBA" id="ARBA00022884"/>
    </source>
</evidence>
<dbReference type="SUPFAM" id="SSF53335">
    <property type="entry name" value="S-adenosyl-L-methionine-dependent methyltransferases"/>
    <property type="match status" value="1"/>
</dbReference>
<evidence type="ECO:0000256" key="2">
    <source>
        <dbReference type="ARBA" id="ARBA00022679"/>
    </source>
</evidence>
<keyword evidence="2" id="KW-0808">Transferase</keyword>
<dbReference type="EMBL" id="KB097456">
    <property type="protein sequence ID" value="ESN97051.1"/>
    <property type="molecule type" value="Genomic_DNA"/>
</dbReference>
<organism evidence="6 7">
    <name type="scientific">Helobdella robusta</name>
    <name type="common">Californian leech</name>
    <dbReference type="NCBI Taxonomy" id="6412"/>
    <lineage>
        <taxon>Eukaryota</taxon>
        <taxon>Metazoa</taxon>
        <taxon>Spiralia</taxon>
        <taxon>Lophotrochozoa</taxon>
        <taxon>Annelida</taxon>
        <taxon>Clitellata</taxon>
        <taxon>Hirudinea</taxon>
        <taxon>Rhynchobdellida</taxon>
        <taxon>Glossiphoniidae</taxon>
        <taxon>Helobdella</taxon>
    </lineage>
</organism>
<reference evidence="6" key="3">
    <citation type="submission" date="2015-06" db="UniProtKB">
        <authorList>
            <consortium name="EnsemblMetazoa"/>
        </authorList>
    </citation>
    <scope>IDENTIFICATION</scope>
</reference>
<evidence type="ECO:0000256" key="1">
    <source>
        <dbReference type="ARBA" id="ARBA00022603"/>
    </source>
</evidence>
<keyword evidence="4" id="KW-0694">RNA-binding</keyword>
<dbReference type="CTD" id="20206795"/>
<dbReference type="GO" id="GO:0008168">
    <property type="term" value="F:methyltransferase activity"/>
    <property type="evidence" value="ECO:0007669"/>
    <property type="project" value="UniProtKB-KW"/>
</dbReference>
<evidence type="ECO:0000313" key="7">
    <source>
        <dbReference type="Proteomes" id="UP000015101"/>
    </source>
</evidence>
<reference evidence="5 7" key="2">
    <citation type="journal article" date="2013" name="Nature">
        <title>Insights into bilaterian evolution from three spiralian genomes.</title>
        <authorList>
            <person name="Simakov O."/>
            <person name="Marletaz F."/>
            <person name="Cho S.J."/>
            <person name="Edsinger-Gonzales E."/>
            <person name="Havlak P."/>
            <person name="Hellsten U."/>
            <person name="Kuo D.H."/>
            <person name="Larsson T."/>
            <person name="Lv J."/>
            <person name="Arendt D."/>
            <person name="Savage R."/>
            <person name="Osoegawa K."/>
            <person name="de Jong P."/>
            <person name="Grimwood J."/>
            <person name="Chapman J.A."/>
            <person name="Shapiro H."/>
            <person name="Aerts A."/>
            <person name="Otillar R.P."/>
            <person name="Terry A.Y."/>
            <person name="Boore J.L."/>
            <person name="Grigoriev I.V."/>
            <person name="Lindberg D.R."/>
            <person name="Seaver E.C."/>
            <person name="Weisblat D.A."/>
            <person name="Putnam N.H."/>
            <person name="Rokhsar D.S."/>
        </authorList>
    </citation>
    <scope>NUCLEOTIDE SEQUENCE</scope>
</reference>
<dbReference type="InterPro" id="IPR001737">
    <property type="entry name" value="KsgA/Erm"/>
</dbReference>
<name>T1FD96_HELRO</name>
<gene>
    <name evidence="6" type="primary">20206795</name>
    <name evidence="5" type="ORF">HELRODRAFT_178497</name>
</gene>
<accession>T1FD96</accession>
<protein>
    <recommendedName>
        <fullName evidence="8">Methyltransferase domain-containing protein</fullName>
    </recommendedName>
</protein>
<evidence type="ECO:0000256" key="3">
    <source>
        <dbReference type="ARBA" id="ARBA00022691"/>
    </source>
</evidence>
<dbReference type="HOGENOM" id="CLU_093975_0_0_1"/>
<proteinExistence type="predicted"/>
<evidence type="ECO:0000313" key="6">
    <source>
        <dbReference type="EnsemblMetazoa" id="HelroP178497"/>
    </source>
</evidence>
<evidence type="ECO:0008006" key="8">
    <source>
        <dbReference type="Google" id="ProtNLM"/>
    </source>
</evidence>
<dbReference type="EnsemblMetazoa" id="HelroT178497">
    <property type="protein sequence ID" value="HelroP178497"/>
    <property type="gene ID" value="HelroG178497"/>
</dbReference>
<dbReference type="GO" id="GO:0032259">
    <property type="term" value="P:methylation"/>
    <property type="evidence" value="ECO:0007669"/>
    <property type="project" value="UniProtKB-KW"/>
</dbReference>
<dbReference type="AlphaFoldDB" id="T1FD96"/>
<keyword evidence="3" id="KW-0949">S-adenosyl-L-methionine</keyword>
<dbReference type="Proteomes" id="UP000015101">
    <property type="component" value="Unassembled WGS sequence"/>
</dbReference>
<dbReference type="RefSeq" id="XP_009024836.1">
    <property type="nucleotide sequence ID" value="XM_009026588.1"/>
</dbReference>
<dbReference type="InParanoid" id="T1FD96"/>
<sequence>METGITSYTEAFSEIRKLGNVSEVYEKMFDEVDKSYLENVQHVISIGPGPGFNDLAFLKKLTPNLKHFTAIETDESCLGELSKNVEKFLPRDVNIKIYQKGAQYWAGPSPEEAKADLVLMFHATYYFNKKERIDIYKKCFNNWLKADGKLFIMNNKDIHGTTTTNFMNDIYRETGRKPQVESFIIKQELNKLGYIIDKVYDYEHYHDLKLLNDLVVAFIVKVADPPYENDKMVRKALKKLVDENKQGYTYGDLFSVIRKT</sequence>
<reference evidence="7" key="1">
    <citation type="submission" date="2012-12" db="EMBL/GenBank/DDBJ databases">
        <authorList>
            <person name="Hellsten U."/>
            <person name="Grimwood J."/>
            <person name="Chapman J.A."/>
            <person name="Shapiro H."/>
            <person name="Aerts A."/>
            <person name="Otillar R.P."/>
            <person name="Terry A.Y."/>
            <person name="Boore J.L."/>
            <person name="Simakov O."/>
            <person name="Marletaz F."/>
            <person name="Cho S.-J."/>
            <person name="Edsinger-Gonzales E."/>
            <person name="Havlak P."/>
            <person name="Kuo D.-H."/>
            <person name="Larsson T."/>
            <person name="Lv J."/>
            <person name="Arendt D."/>
            <person name="Savage R."/>
            <person name="Osoegawa K."/>
            <person name="de Jong P."/>
            <person name="Lindberg D.R."/>
            <person name="Seaver E.C."/>
            <person name="Weisblat D.A."/>
            <person name="Putnam N.H."/>
            <person name="Grigoriev I.V."/>
            <person name="Rokhsar D.S."/>
        </authorList>
    </citation>
    <scope>NUCLEOTIDE SEQUENCE</scope>
</reference>
<keyword evidence="1" id="KW-0489">Methyltransferase</keyword>
<dbReference type="KEGG" id="hro:HELRODRAFT_178497"/>
<dbReference type="Pfam" id="PF00398">
    <property type="entry name" value="RrnaAD"/>
    <property type="match status" value="1"/>
</dbReference>
<dbReference type="InterPro" id="IPR029063">
    <property type="entry name" value="SAM-dependent_MTases_sf"/>
</dbReference>
<dbReference type="GO" id="GO:0003723">
    <property type="term" value="F:RNA binding"/>
    <property type="evidence" value="ECO:0007669"/>
    <property type="project" value="UniProtKB-KW"/>
</dbReference>
<dbReference type="GeneID" id="20206795"/>
<keyword evidence="7" id="KW-1185">Reference proteome</keyword>
<dbReference type="EMBL" id="AMQM01006457">
    <property type="status" value="NOT_ANNOTATED_CDS"/>
    <property type="molecule type" value="Genomic_DNA"/>
</dbReference>
<evidence type="ECO:0000313" key="5">
    <source>
        <dbReference type="EMBL" id="ESN97051.1"/>
    </source>
</evidence>